<reference evidence="1" key="1">
    <citation type="journal article" date="2012" name="PLoS ONE">
        <title>Gene sets for utilization of primary and secondary nutrition supplies in the distal gut of endangered iberian lynx.</title>
        <authorList>
            <person name="Alcaide M."/>
            <person name="Messina E."/>
            <person name="Richter M."/>
            <person name="Bargiela R."/>
            <person name="Peplies J."/>
            <person name="Huws S.A."/>
            <person name="Newbold C.J."/>
            <person name="Golyshin P.N."/>
            <person name="Simon M.A."/>
            <person name="Lopez G."/>
            <person name="Yakimov M.M."/>
            <person name="Ferrer M."/>
        </authorList>
    </citation>
    <scope>NUCLEOTIDE SEQUENCE</scope>
</reference>
<protein>
    <submittedName>
        <fullName evidence="1">Uncharacterized protein</fullName>
    </submittedName>
</protein>
<dbReference type="EMBL" id="AMCI01001164">
    <property type="protein sequence ID" value="EJX06425.1"/>
    <property type="molecule type" value="Genomic_DNA"/>
</dbReference>
<gene>
    <name evidence="1" type="ORF">EVA_05468</name>
</gene>
<comment type="caution">
    <text evidence="1">The sequence shown here is derived from an EMBL/GenBank/DDBJ whole genome shotgun (WGS) entry which is preliminary data.</text>
</comment>
<accession>J9GZN4</accession>
<dbReference type="AlphaFoldDB" id="J9GZN4"/>
<organism evidence="1">
    <name type="scientific">gut metagenome</name>
    <dbReference type="NCBI Taxonomy" id="749906"/>
    <lineage>
        <taxon>unclassified sequences</taxon>
        <taxon>metagenomes</taxon>
        <taxon>organismal metagenomes</taxon>
    </lineage>
</organism>
<evidence type="ECO:0000313" key="1">
    <source>
        <dbReference type="EMBL" id="EJX06425.1"/>
    </source>
</evidence>
<name>J9GZN4_9ZZZZ</name>
<sequence>MLLFFGVTFTSFITVMSDKPPPAFFSPSFSSHRSFPVGEAEQ</sequence>
<proteinExistence type="predicted"/>